<dbReference type="RefSeq" id="WP_006064949.1">
    <property type="nucleotide sequence ID" value="NZ_CP031305.1"/>
</dbReference>
<accession>A0A4D6HKZ0</accession>
<dbReference type="KEGG" id="nbg:DV706_09095"/>
<dbReference type="Proteomes" id="UP000296822">
    <property type="component" value="Chromosome"/>
</dbReference>
<organism evidence="2 3">
    <name type="scientific">Natronorubrum bangense</name>
    <dbReference type="NCBI Taxonomy" id="61858"/>
    <lineage>
        <taxon>Archaea</taxon>
        <taxon>Methanobacteriati</taxon>
        <taxon>Methanobacteriota</taxon>
        <taxon>Stenosarchaea group</taxon>
        <taxon>Halobacteria</taxon>
        <taxon>Halobacteriales</taxon>
        <taxon>Natrialbaceae</taxon>
        <taxon>Natronorubrum</taxon>
    </lineage>
</organism>
<dbReference type="PANTHER" id="PTHR35337:SF1">
    <property type="entry name" value="SLR1478 PROTEIN"/>
    <property type="match status" value="1"/>
</dbReference>
<feature type="transmembrane region" description="Helical" evidence="1">
    <location>
        <begin position="480"/>
        <end position="505"/>
    </location>
</feature>
<dbReference type="GeneID" id="39851408"/>
<feature type="transmembrane region" description="Helical" evidence="1">
    <location>
        <begin position="24"/>
        <end position="50"/>
    </location>
</feature>
<sequence>MALSDSITAVVAVLRRRPADILPWYLLGAAVPAVARVIPFLALTIGFLYLEVTGRLAAAREAVTGLETDPPDPDADPEAFEEWLTEFEPVVEQLLTPGLILLVAVTIVATLLVGVVLYAAVTAGQLTACAARLRDERGLTAGLAGARRYWLRFLGLYVLEILLWLVVFLTVGIGVALVAALVAVATGSMLVAGLVALLAGLVLVAVLAAVRALFAFAPVSVVVDDATVVGSLSNTVSFVRARPVHAGFYYLVAVGTLLAFSVVSGVLTLVDVTAFPSLVTVVFVFPALDLLKTALYSGARGRLSPPAMPERSLRGQFSDGVRRGWTEMTVFVRGTLGTHALVVALAVASFWVGWELSEPLVGPVETSISARLEGHIAPAAALEFFGNNWLVALTTAISGVVLVLPAIVSLLFNGLVMGIYARTEVAPMELLAFVIPHGIFEIPAIFIATALGVHLGLVGWRTMRGRATRAELADALERSFWVLIGVGILLAIAAVIEGFISPYYFRLFL</sequence>
<dbReference type="InterPro" id="IPR002798">
    <property type="entry name" value="SpoIIM-like"/>
</dbReference>
<protein>
    <submittedName>
        <fullName evidence="2">Stage II sporulation protein M</fullName>
    </submittedName>
</protein>
<name>A0A4D6HKZ0_9EURY</name>
<feature type="transmembrane region" description="Helical" evidence="1">
    <location>
        <begin position="157"/>
        <end position="183"/>
    </location>
</feature>
<reference evidence="2 3" key="1">
    <citation type="journal article" date="2019" name="Nat. Commun.">
        <title>A new type of DNA phosphorothioation-based antiviral system in archaea.</title>
        <authorList>
            <person name="Xiong L."/>
            <person name="Liu S."/>
            <person name="Chen S."/>
            <person name="Xiao Y."/>
            <person name="Zhu B."/>
            <person name="Gao Y."/>
            <person name="Zhang Y."/>
            <person name="Chen B."/>
            <person name="Luo J."/>
            <person name="Deng Z."/>
            <person name="Chen X."/>
            <person name="Wang L."/>
            <person name="Chen S."/>
        </authorList>
    </citation>
    <scope>NUCLEOTIDE SEQUENCE [LARGE SCALE GENOMIC DNA]</scope>
    <source>
        <strain evidence="2 3">JCM 10635</strain>
    </source>
</reference>
<feature type="transmembrane region" description="Helical" evidence="1">
    <location>
        <begin position="273"/>
        <end position="291"/>
    </location>
</feature>
<evidence type="ECO:0000313" key="3">
    <source>
        <dbReference type="Proteomes" id="UP000296822"/>
    </source>
</evidence>
<feature type="transmembrane region" description="Helical" evidence="1">
    <location>
        <begin position="330"/>
        <end position="354"/>
    </location>
</feature>
<feature type="transmembrane region" description="Helical" evidence="1">
    <location>
        <begin position="430"/>
        <end position="460"/>
    </location>
</feature>
<evidence type="ECO:0000256" key="1">
    <source>
        <dbReference type="SAM" id="Phobius"/>
    </source>
</evidence>
<gene>
    <name evidence="2" type="ORF">DV706_09095</name>
</gene>
<feature type="transmembrane region" description="Helical" evidence="1">
    <location>
        <begin position="389"/>
        <end position="418"/>
    </location>
</feature>
<dbReference type="EMBL" id="CP031305">
    <property type="protein sequence ID" value="QCC54609.1"/>
    <property type="molecule type" value="Genomic_DNA"/>
</dbReference>
<evidence type="ECO:0000313" key="2">
    <source>
        <dbReference type="EMBL" id="QCC54609.1"/>
    </source>
</evidence>
<proteinExistence type="predicted"/>
<feature type="transmembrane region" description="Helical" evidence="1">
    <location>
        <begin position="189"/>
        <end position="210"/>
    </location>
</feature>
<dbReference type="AlphaFoldDB" id="A0A4D6HKZ0"/>
<keyword evidence="1" id="KW-0812">Transmembrane</keyword>
<feature type="transmembrane region" description="Helical" evidence="1">
    <location>
        <begin position="248"/>
        <end position="267"/>
    </location>
</feature>
<dbReference type="Pfam" id="PF01944">
    <property type="entry name" value="SpoIIM"/>
    <property type="match status" value="1"/>
</dbReference>
<keyword evidence="1" id="KW-1133">Transmembrane helix</keyword>
<dbReference type="PANTHER" id="PTHR35337">
    <property type="entry name" value="SLR1478 PROTEIN"/>
    <property type="match status" value="1"/>
</dbReference>
<keyword evidence="1" id="KW-0472">Membrane</keyword>
<feature type="transmembrane region" description="Helical" evidence="1">
    <location>
        <begin position="99"/>
        <end position="124"/>
    </location>
</feature>